<dbReference type="PROSITE" id="PS50931">
    <property type="entry name" value="HTH_LYSR"/>
    <property type="match status" value="1"/>
</dbReference>
<evidence type="ECO:0000313" key="7">
    <source>
        <dbReference type="Proteomes" id="UP001595530"/>
    </source>
</evidence>
<dbReference type="Proteomes" id="UP001595530">
    <property type="component" value="Unassembled WGS sequence"/>
</dbReference>
<dbReference type="SUPFAM" id="SSF53850">
    <property type="entry name" value="Periplasmic binding protein-like II"/>
    <property type="match status" value="1"/>
</dbReference>
<dbReference type="PANTHER" id="PTHR30118">
    <property type="entry name" value="HTH-TYPE TRANSCRIPTIONAL REGULATOR LEUO-RELATED"/>
    <property type="match status" value="1"/>
</dbReference>
<sequence>MSFQNLDLNLLRVFDAVMTELNLTRAADRLAMTQPAVSNALKRLRYALDDDLFVRVPHGVKPTPRAEDLQPAVRLALSTLETAITPEQIDITETPVTFRLSMADSTAALMMPSLVRQMKQIAPKLSIQILPLMTRDPRPALLHSDIDLAIGSFPGVVAQLNSEQDAESPIRHSRLYIGEYVCVMRKDHPLANAELTLDSYCDADHVLVSFSGRAHGPADDVLANMGRERRIVLTVNQFFTVGQIVEGSDLISIMPRHSIASTRMADVLVSKKLPFSLPAVQVDMLWHERDSANAAHKWLCNTLHEIADADMRLSSE</sequence>
<dbReference type="Gene3D" id="3.40.190.10">
    <property type="entry name" value="Periplasmic binding protein-like II"/>
    <property type="match status" value="2"/>
</dbReference>
<proteinExistence type="inferred from homology"/>
<dbReference type="RefSeq" id="WP_390324242.1">
    <property type="nucleotide sequence ID" value="NZ_JBHRTP010000096.1"/>
</dbReference>
<keyword evidence="2" id="KW-0805">Transcription regulation</keyword>
<evidence type="ECO:0000256" key="1">
    <source>
        <dbReference type="ARBA" id="ARBA00009437"/>
    </source>
</evidence>
<feature type="domain" description="HTH lysR-type" evidence="5">
    <location>
        <begin position="6"/>
        <end position="63"/>
    </location>
</feature>
<protein>
    <submittedName>
        <fullName evidence="6">LysR family transcriptional regulator</fullName>
    </submittedName>
</protein>
<dbReference type="InterPro" id="IPR005119">
    <property type="entry name" value="LysR_subst-bd"/>
</dbReference>
<dbReference type="InterPro" id="IPR050389">
    <property type="entry name" value="LysR-type_TF"/>
</dbReference>
<organism evidence="6 7">
    <name type="scientific">Undibacterium arcticum</name>
    <dbReference type="NCBI Taxonomy" id="1762892"/>
    <lineage>
        <taxon>Bacteria</taxon>
        <taxon>Pseudomonadati</taxon>
        <taxon>Pseudomonadota</taxon>
        <taxon>Betaproteobacteria</taxon>
        <taxon>Burkholderiales</taxon>
        <taxon>Oxalobacteraceae</taxon>
        <taxon>Undibacterium</taxon>
    </lineage>
</organism>
<reference evidence="7" key="1">
    <citation type="journal article" date="2019" name="Int. J. Syst. Evol. Microbiol.">
        <title>The Global Catalogue of Microorganisms (GCM) 10K type strain sequencing project: providing services to taxonomists for standard genome sequencing and annotation.</title>
        <authorList>
            <consortium name="The Broad Institute Genomics Platform"/>
            <consortium name="The Broad Institute Genome Sequencing Center for Infectious Disease"/>
            <person name="Wu L."/>
            <person name="Ma J."/>
        </authorList>
    </citation>
    <scope>NUCLEOTIDE SEQUENCE [LARGE SCALE GENOMIC DNA]</scope>
    <source>
        <strain evidence="7">KCTC 42986</strain>
    </source>
</reference>
<dbReference type="CDD" id="cd08417">
    <property type="entry name" value="PBP2_Nitroaromatics_like"/>
    <property type="match status" value="1"/>
</dbReference>
<dbReference type="SUPFAM" id="SSF46785">
    <property type="entry name" value="Winged helix' DNA-binding domain"/>
    <property type="match status" value="1"/>
</dbReference>
<keyword evidence="4" id="KW-0804">Transcription</keyword>
<keyword evidence="3" id="KW-0238">DNA-binding</keyword>
<dbReference type="PANTHER" id="PTHR30118:SF15">
    <property type="entry name" value="TRANSCRIPTIONAL REGULATORY PROTEIN"/>
    <property type="match status" value="1"/>
</dbReference>
<keyword evidence="7" id="KW-1185">Reference proteome</keyword>
<gene>
    <name evidence="6" type="ORF">ACFOFO_24190</name>
</gene>
<dbReference type="Pfam" id="PF00126">
    <property type="entry name" value="HTH_1"/>
    <property type="match status" value="1"/>
</dbReference>
<comment type="similarity">
    <text evidence="1">Belongs to the LysR transcriptional regulatory family.</text>
</comment>
<evidence type="ECO:0000256" key="2">
    <source>
        <dbReference type="ARBA" id="ARBA00023015"/>
    </source>
</evidence>
<dbReference type="InterPro" id="IPR000847">
    <property type="entry name" value="LysR_HTH_N"/>
</dbReference>
<evidence type="ECO:0000313" key="6">
    <source>
        <dbReference type="EMBL" id="MFC3111015.1"/>
    </source>
</evidence>
<evidence type="ECO:0000256" key="4">
    <source>
        <dbReference type="ARBA" id="ARBA00023163"/>
    </source>
</evidence>
<dbReference type="Gene3D" id="1.10.10.10">
    <property type="entry name" value="Winged helix-like DNA-binding domain superfamily/Winged helix DNA-binding domain"/>
    <property type="match status" value="1"/>
</dbReference>
<dbReference type="PRINTS" id="PR00039">
    <property type="entry name" value="HTHLYSR"/>
</dbReference>
<name>A0ABV7FBM1_9BURK</name>
<comment type="caution">
    <text evidence="6">The sequence shown here is derived from an EMBL/GenBank/DDBJ whole genome shotgun (WGS) entry which is preliminary data.</text>
</comment>
<evidence type="ECO:0000256" key="3">
    <source>
        <dbReference type="ARBA" id="ARBA00023125"/>
    </source>
</evidence>
<evidence type="ECO:0000259" key="5">
    <source>
        <dbReference type="PROSITE" id="PS50931"/>
    </source>
</evidence>
<dbReference type="Pfam" id="PF03466">
    <property type="entry name" value="LysR_substrate"/>
    <property type="match status" value="1"/>
</dbReference>
<dbReference type="InterPro" id="IPR036388">
    <property type="entry name" value="WH-like_DNA-bd_sf"/>
</dbReference>
<dbReference type="InterPro" id="IPR037402">
    <property type="entry name" value="YidZ_PBP2"/>
</dbReference>
<accession>A0ABV7FBM1</accession>
<dbReference type="InterPro" id="IPR036390">
    <property type="entry name" value="WH_DNA-bd_sf"/>
</dbReference>
<dbReference type="EMBL" id="JBHRTP010000096">
    <property type="protein sequence ID" value="MFC3111015.1"/>
    <property type="molecule type" value="Genomic_DNA"/>
</dbReference>